<dbReference type="Proteomes" id="UP000298663">
    <property type="component" value="Unassembled WGS sequence"/>
</dbReference>
<protein>
    <recommendedName>
        <fullName evidence="4">G-protein coupled receptors family 1 profile domain-containing protein</fullName>
    </recommendedName>
</protein>
<organism evidence="2 3">
    <name type="scientific">Steinernema carpocapsae</name>
    <name type="common">Entomopathogenic nematode</name>
    <dbReference type="NCBI Taxonomy" id="34508"/>
    <lineage>
        <taxon>Eukaryota</taxon>
        <taxon>Metazoa</taxon>
        <taxon>Ecdysozoa</taxon>
        <taxon>Nematoda</taxon>
        <taxon>Chromadorea</taxon>
        <taxon>Rhabditida</taxon>
        <taxon>Tylenchina</taxon>
        <taxon>Panagrolaimomorpha</taxon>
        <taxon>Strongyloidoidea</taxon>
        <taxon>Steinernematidae</taxon>
        <taxon>Steinernema</taxon>
    </lineage>
</organism>
<feature type="transmembrane region" description="Helical" evidence="1">
    <location>
        <begin position="85"/>
        <end position="115"/>
    </location>
</feature>
<reference evidence="2 3" key="2">
    <citation type="journal article" date="2019" name="G3 (Bethesda)">
        <title>Hybrid Assembly of the Genome of the Entomopathogenic Nematode Steinernema carpocapsae Identifies the X-Chromosome.</title>
        <authorList>
            <person name="Serra L."/>
            <person name="Macchietto M."/>
            <person name="Macias-Munoz A."/>
            <person name="McGill C.J."/>
            <person name="Rodriguez I.M."/>
            <person name="Rodriguez B."/>
            <person name="Murad R."/>
            <person name="Mortazavi A."/>
        </authorList>
    </citation>
    <scope>NUCLEOTIDE SEQUENCE [LARGE SCALE GENOMIC DNA]</scope>
    <source>
        <strain evidence="2 3">ALL</strain>
    </source>
</reference>
<accession>A0A4U5MRY4</accession>
<comment type="caution">
    <text evidence="2">The sequence shown here is derived from an EMBL/GenBank/DDBJ whole genome shotgun (WGS) entry which is preliminary data.</text>
</comment>
<name>A0A4U5MRY4_STECR</name>
<sequence length="254" mass="28514">MRQIPLLLTIQIFIAWSISSLHHWHLIFPLTALFTAAFIKWARSLFSVSQRLKGQTPSPDRYFIWRDKTSAFPGLINSARTVEEVVLMLMAFAMVLLFISAALCLTSLFVLVLLFHRKSLPRHWSDSPVMALLFLVTLVTSIVYFVFSIQWILVSFDQIHNVPKNAVFLLLPGLALVTTRTLYDAAHIGVYVQRICYLKFPTRSTNSMNKIVIGGVFGTAVPAMAVLVYFHLVTMPQSGNPIPEGSFMGAIVLA</sequence>
<keyword evidence="1" id="KW-1133">Transmembrane helix</keyword>
<feature type="transmembrane region" description="Helical" evidence="1">
    <location>
        <begin position="166"/>
        <end position="190"/>
    </location>
</feature>
<proteinExistence type="predicted"/>
<keyword evidence="1" id="KW-0472">Membrane</keyword>
<evidence type="ECO:0000313" key="2">
    <source>
        <dbReference type="EMBL" id="TKR72262.1"/>
    </source>
</evidence>
<dbReference type="AlphaFoldDB" id="A0A4U5MRY4"/>
<reference evidence="2 3" key="1">
    <citation type="journal article" date="2015" name="Genome Biol.">
        <title>Comparative genomics of Steinernema reveals deeply conserved gene regulatory networks.</title>
        <authorList>
            <person name="Dillman A.R."/>
            <person name="Macchietto M."/>
            <person name="Porter C.F."/>
            <person name="Rogers A."/>
            <person name="Williams B."/>
            <person name="Antoshechkin I."/>
            <person name="Lee M.M."/>
            <person name="Goodwin Z."/>
            <person name="Lu X."/>
            <person name="Lewis E.E."/>
            <person name="Goodrich-Blair H."/>
            <person name="Stock S.P."/>
            <person name="Adams B.J."/>
            <person name="Sternberg P.W."/>
            <person name="Mortazavi A."/>
        </authorList>
    </citation>
    <scope>NUCLEOTIDE SEQUENCE [LARGE SCALE GENOMIC DNA]</scope>
    <source>
        <strain evidence="2 3">ALL</strain>
    </source>
</reference>
<feature type="transmembrane region" description="Helical" evidence="1">
    <location>
        <begin position="127"/>
        <end position="154"/>
    </location>
</feature>
<keyword evidence="3" id="KW-1185">Reference proteome</keyword>
<evidence type="ECO:0000256" key="1">
    <source>
        <dbReference type="SAM" id="Phobius"/>
    </source>
</evidence>
<evidence type="ECO:0008006" key="4">
    <source>
        <dbReference type="Google" id="ProtNLM"/>
    </source>
</evidence>
<evidence type="ECO:0000313" key="3">
    <source>
        <dbReference type="Proteomes" id="UP000298663"/>
    </source>
</evidence>
<gene>
    <name evidence="2" type="ORF">L596_019736</name>
</gene>
<feature type="transmembrane region" description="Helical" evidence="1">
    <location>
        <begin position="211"/>
        <end position="232"/>
    </location>
</feature>
<keyword evidence="1" id="KW-0812">Transmembrane</keyword>
<dbReference type="EMBL" id="AZBU02000006">
    <property type="protein sequence ID" value="TKR72262.1"/>
    <property type="molecule type" value="Genomic_DNA"/>
</dbReference>
<feature type="transmembrane region" description="Helical" evidence="1">
    <location>
        <begin position="12"/>
        <end position="39"/>
    </location>
</feature>